<gene>
    <name evidence="3" type="ORF">OG994_05580</name>
</gene>
<evidence type="ECO:0000313" key="3">
    <source>
        <dbReference type="EMBL" id="WUP50985.1"/>
    </source>
</evidence>
<name>A0ABZ1SBY5_9ACTN</name>
<feature type="region of interest" description="Disordered" evidence="2">
    <location>
        <begin position="84"/>
        <end position="106"/>
    </location>
</feature>
<sequence length="106" mass="10557">MDADSRRLAGRVALATGASRGIGPAIARRPVAEGARVGLTARRPEALAEAVDALGGPAYAEMVAAGPTRALAPAVRVNAVAPGVVKTGPHGARARAEPCRERGGDG</sequence>
<comment type="similarity">
    <text evidence="1">Belongs to the short-chain dehydrogenases/reductases (SDR) family.</text>
</comment>
<dbReference type="Gene3D" id="3.40.50.720">
    <property type="entry name" value="NAD(P)-binding Rossmann-like Domain"/>
    <property type="match status" value="1"/>
</dbReference>
<accession>A0ABZ1SBY5</accession>
<dbReference type="RefSeq" id="WP_328852418.1">
    <property type="nucleotide sequence ID" value="NZ_CP108084.1"/>
</dbReference>
<protein>
    <submittedName>
        <fullName evidence="3">SDR family NAD(P)-dependent oxidoreductase</fullName>
    </submittedName>
</protein>
<evidence type="ECO:0000256" key="1">
    <source>
        <dbReference type="ARBA" id="ARBA00006484"/>
    </source>
</evidence>
<dbReference type="SUPFAM" id="SSF51735">
    <property type="entry name" value="NAD(P)-binding Rossmann-fold domains"/>
    <property type="match status" value="1"/>
</dbReference>
<dbReference type="PANTHER" id="PTHR43943">
    <property type="entry name" value="DEHYDROGENASE/REDUCTASE (SDR FAMILY) MEMBER 4"/>
    <property type="match status" value="1"/>
</dbReference>
<reference evidence="3" key="1">
    <citation type="submission" date="2022-10" db="EMBL/GenBank/DDBJ databases">
        <title>The complete genomes of actinobacterial strains from the NBC collection.</title>
        <authorList>
            <person name="Joergensen T.S."/>
            <person name="Alvarez Arevalo M."/>
            <person name="Sterndorff E.B."/>
            <person name="Faurdal D."/>
            <person name="Vuksanovic O."/>
            <person name="Mourched A.-S."/>
            <person name="Charusanti P."/>
            <person name="Shaw S."/>
            <person name="Blin K."/>
            <person name="Weber T."/>
        </authorList>
    </citation>
    <scope>NUCLEOTIDE SEQUENCE</scope>
    <source>
        <strain evidence="3">NBC_00256</strain>
    </source>
</reference>
<proteinExistence type="inferred from homology"/>
<dbReference type="PANTHER" id="PTHR43943:SF2">
    <property type="entry name" value="DEHYDROGENASE_REDUCTASE 4"/>
    <property type="match status" value="1"/>
</dbReference>
<evidence type="ECO:0000313" key="4">
    <source>
        <dbReference type="Proteomes" id="UP001432190"/>
    </source>
</evidence>
<dbReference type="Pfam" id="PF00106">
    <property type="entry name" value="adh_short"/>
    <property type="match status" value="1"/>
</dbReference>
<dbReference type="InterPro" id="IPR036291">
    <property type="entry name" value="NAD(P)-bd_dom_sf"/>
</dbReference>
<feature type="compositionally biased region" description="Basic and acidic residues" evidence="2">
    <location>
        <begin position="94"/>
        <end position="106"/>
    </location>
</feature>
<organism evidence="3 4">
    <name type="scientific">Micromonospora globbae</name>
    <dbReference type="NCBI Taxonomy" id="1894969"/>
    <lineage>
        <taxon>Bacteria</taxon>
        <taxon>Bacillati</taxon>
        <taxon>Actinomycetota</taxon>
        <taxon>Actinomycetes</taxon>
        <taxon>Micromonosporales</taxon>
        <taxon>Micromonosporaceae</taxon>
        <taxon>Micromonospora</taxon>
    </lineage>
</organism>
<keyword evidence="4" id="KW-1185">Reference proteome</keyword>
<dbReference type="EMBL" id="CP108084">
    <property type="protein sequence ID" value="WUP50985.1"/>
    <property type="molecule type" value="Genomic_DNA"/>
</dbReference>
<dbReference type="InterPro" id="IPR002347">
    <property type="entry name" value="SDR_fam"/>
</dbReference>
<evidence type="ECO:0000256" key="2">
    <source>
        <dbReference type="SAM" id="MobiDB-lite"/>
    </source>
</evidence>
<dbReference type="Proteomes" id="UP001432190">
    <property type="component" value="Chromosome"/>
</dbReference>